<keyword evidence="1 2" id="KW-0732">Signal</keyword>
<dbReference type="AlphaFoldDB" id="A0AAW5QZ70"/>
<dbReference type="Proteomes" id="UP001320898">
    <property type="component" value="Unassembled WGS sequence"/>
</dbReference>
<evidence type="ECO:0000256" key="1">
    <source>
        <dbReference type="ARBA" id="ARBA00022729"/>
    </source>
</evidence>
<dbReference type="Gene3D" id="3.40.190.170">
    <property type="entry name" value="Bacterial extracellular solute-binding protein, family 7"/>
    <property type="match status" value="1"/>
</dbReference>
<evidence type="ECO:0000256" key="2">
    <source>
        <dbReference type="SAM" id="SignalP"/>
    </source>
</evidence>
<name>A0AAW5QZ70_9HYPH</name>
<sequence length="342" mass="37500">MQKFLTSVAAVAFGIVVASGAVGTAAAKVTLQMNHQWPASTAGSKVDQWFADEVERRTDGEVKIKIFWSEGIAKAQEALTLLQDGALDMAAMSPGYFPAQLPLHVAPNSIPMAMESVDQASELMKRLMSEVPAYADEASANGIKALFFHHLNPYLLVSREPIVTVEQMQGKKMRTWGTDMPRMVEAVGGTPVTMMLPEIYEGLSRGVVDAAPFAVDLVVNYKIFEVAKNVSEITLWEGPSWGVWISESAWAKLTPEQQKIVEEVSIEAMDRDRAAVIAAGEEARQTLAEKGVTFHTFPAEEKAKWRAALPDFFEGWIQQMDEQGKGDAARQAVAIWKEVVAD</sequence>
<gene>
    <name evidence="3" type="ORF">MUB46_15955</name>
</gene>
<protein>
    <submittedName>
        <fullName evidence="3">C4-dicarboxylate TRAP transporter substrate-binding protein</fullName>
    </submittedName>
</protein>
<dbReference type="Pfam" id="PF03480">
    <property type="entry name" value="DctP"/>
    <property type="match status" value="1"/>
</dbReference>
<comment type="caution">
    <text evidence="3">The sequence shown here is derived from an EMBL/GenBank/DDBJ whole genome shotgun (WGS) entry which is preliminary data.</text>
</comment>
<dbReference type="NCBIfam" id="NF037995">
    <property type="entry name" value="TRAP_S1"/>
    <property type="match status" value="1"/>
</dbReference>
<evidence type="ECO:0000313" key="4">
    <source>
        <dbReference type="Proteomes" id="UP001320898"/>
    </source>
</evidence>
<dbReference type="PANTHER" id="PTHR33376">
    <property type="match status" value="1"/>
</dbReference>
<dbReference type="CDD" id="cd13666">
    <property type="entry name" value="PBP2_TRAP_DctP_like_1"/>
    <property type="match status" value="1"/>
</dbReference>
<dbReference type="RefSeq" id="WP_261616929.1">
    <property type="nucleotide sequence ID" value="NZ_JALIDZ010000007.1"/>
</dbReference>
<dbReference type="EMBL" id="JALIDZ010000007">
    <property type="protein sequence ID" value="MCT8973356.1"/>
    <property type="molecule type" value="Genomic_DNA"/>
</dbReference>
<feature type="signal peptide" evidence="2">
    <location>
        <begin position="1"/>
        <end position="20"/>
    </location>
</feature>
<feature type="chain" id="PRO_5043566031" evidence="2">
    <location>
        <begin position="21"/>
        <end position="342"/>
    </location>
</feature>
<evidence type="ECO:0000313" key="3">
    <source>
        <dbReference type="EMBL" id="MCT8973356.1"/>
    </source>
</evidence>
<proteinExistence type="predicted"/>
<dbReference type="InterPro" id="IPR038404">
    <property type="entry name" value="TRAP_DctP_sf"/>
</dbReference>
<dbReference type="PANTHER" id="PTHR33376:SF15">
    <property type="entry name" value="BLL6794 PROTEIN"/>
    <property type="match status" value="1"/>
</dbReference>
<reference evidence="3 4" key="1">
    <citation type="submission" date="2022-04" db="EMBL/GenBank/DDBJ databases">
        <authorList>
            <person name="Ye Y.-Q."/>
            <person name="Du Z.-J."/>
        </authorList>
    </citation>
    <scope>NUCLEOTIDE SEQUENCE [LARGE SCALE GENOMIC DNA]</scope>
    <source>
        <strain evidence="3 4">A6E488</strain>
    </source>
</reference>
<accession>A0AAW5QZ70</accession>
<dbReference type="InterPro" id="IPR018389">
    <property type="entry name" value="DctP_fam"/>
</dbReference>
<organism evidence="3 4">
    <name type="scientific">Microbaculum marinisediminis</name>
    <dbReference type="NCBI Taxonomy" id="2931392"/>
    <lineage>
        <taxon>Bacteria</taxon>
        <taxon>Pseudomonadati</taxon>
        <taxon>Pseudomonadota</taxon>
        <taxon>Alphaproteobacteria</taxon>
        <taxon>Hyphomicrobiales</taxon>
        <taxon>Tepidamorphaceae</taxon>
        <taxon>Microbaculum</taxon>
    </lineage>
</organism>
<dbReference type="GO" id="GO:0055085">
    <property type="term" value="P:transmembrane transport"/>
    <property type="evidence" value="ECO:0007669"/>
    <property type="project" value="InterPro"/>
</dbReference>
<keyword evidence="4" id="KW-1185">Reference proteome</keyword>